<evidence type="ECO:0000313" key="2">
    <source>
        <dbReference type="EMBL" id="VDP66993.1"/>
    </source>
</evidence>
<reference evidence="4" key="1">
    <citation type="submission" date="2016-06" db="UniProtKB">
        <authorList>
            <consortium name="WormBaseParasite"/>
        </authorList>
    </citation>
    <scope>IDENTIFICATION</scope>
</reference>
<gene>
    <name evidence="2" type="ORF">ECPE_LOCUS2620</name>
</gene>
<dbReference type="Proteomes" id="UP000272942">
    <property type="component" value="Unassembled WGS sequence"/>
</dbReference>
<dbReference type="OrthoDB" id="6270717at2759"/>
<reference evidence="2 3" key="2">
    <citation type="submission" date="2018-11" db="EMBL/GenBank/DDBJ databases">
        <authorList>
            <consortium name="Pathogen Informatics"/>
        </authorList>
    </citation>
    <scope>NUCLEOTIDE SEQUENCE [LARGE SCALE GENOMIC DNA]</scope>
    <source>
        <strain evidence="2 3">Egypt</strain>
    </source>
</reference>
<organism evidence="4">
    <name type="scientific">Echinostoma caproni</name>
    <dbReference type="NCBI Taxonomy" id="27848"/>
    <lineage>
        <taxon>Eukaryota</taxon>
        <taxon>Metazoa</taxon>
        <taxon>Spiralia</taxon>
        <taxon>Lophotrochozoa</taxon>
        <taxon>Platyhelminthes</taxon>
        <taxon>Trematoda</taxon>
        <taxon>Digenea</taxon>
        <taxon>Plagiorchiida</taxon>
        <taxon>Echinostomata</taxon>
        <taxon>Echinostomatoidea</taxon>
        <taxon>Echinostomatidae</taxon>
        <taxon>Echinostoma</taxon>
    </lineage>
</organism>
<sequence>MSLKNTGVRSFILLYLKSFSVNTNDEIDEKKLLDYMSREQRRKSIVDRMSQVTLTFEEDSAVLSKPLWWSTSSGQRLPYTQLREAYVFGKDNKRIAIDIFSLDTRQRRILLFKARNLDEREALIELITHRKMAREMYEKDNVHQVQYANWSSTYADDVSHQGSVPHSPVSFVSEQSPPESPGFTKPRGQSLARQSLDPQLKYMTLEEETPERLQIVPVGLSSMSRKPMREISLQSGWNDMDSSRMAMEPWRGDGLRHPGMMTCCGQGHCHHNHQPTPQHTNINIVFSGQPGMPGVVTNSTTGSNTDLSQINLQRSFTPTRTTPIIPEEVEAHRMMNTQQTLSRVQSPPSQWDYSDSTTGNGVRFIEANGPGVYAASSKSLGLKFNNIRRYPSQTNLMKTEKTHVSGMGNRTQSQPDLTIKVNGNEMARTLSRDEQNHVNSSSHTTAYNVTYAPTLQTRAPKETEHKYHTTLVTKTGTLNTPPASNWTITPTRTDHYRDEMFAEKITETTVRSKPTASREIHIIPSKSQSQFSEAHHGWATETQFYQVRNNALAKITQNGSRYWSVSSRPAT</sequence>
<evidence type="ECO:0000313" key="4">
    <source>
        <dbReference type="WBParaSite" id="ECPE_0000262301-mRNA-1"/>
    </source>
</evidence>
<evidence type="ECO:0000256" key="1">
    <source>
        <dbReference type="SAM" id="MobiDB-lite"/>
    </source>
</evidence>
<dbReference type="EMBL" id="UZAN01039737">
    <property type="protein sequence ID" value="VDP66993.1"/>
    <property type="molecule type" value="Genomic_DNA"/>
</dbReference>
<dbReference type="AlphaFoldDB" id="A0A183A6N5"/>
<accession>A0A183A6N5</accession>
<feature type="compositionally biased region" description="Polar residues" evidence="1">
    <location>
        <begin position="158"/>
        <end position="177"/>
    </location>
</feature>
<keyword evidence="3" id="KW-1185">Reference proteome</keyword>
<proteinExistence type="predicted"/>
<evidence type="ECO:0000313" key="3">
    <source>
        <dbReference type="Proteomes" id="UP000272942"/>
    </source>
</evidence>
<name>A0A183A6N5_9TREM</name>
<dbReference type="WBParaSite" id="ECPE_0000262301-mRNA-1">
    <property type="protein sequence ID" value="ECPE_0000262301-mRNA-1"/>
    <property type="gene ID" value="ECPE_0000262301"/>
</dbReference>
<feature type="region of interest" description="Disordered" evidence="1">
    <location>
        <begin position="158"/>
        <end position="194"/>
    </location>
</feature>
<protein>
    <submittedName>
        <fullName evidence="4">IRS-type PTB domain-containing protein</fullName>
    </submittedName>
</protein>